<keyword evidence="1" id="KW-1133">Transmembrane helix</keyword>
<keyword evidence="1" id="KW-0812">Transmembrane</keyword>
<keyword evidence="1" id="KW-0472">Membrane</keyword>
<accession>A0A6J6CT13</accession>
<dbReference type="AlphaFoldDB" id="A0A6J6CT13"/>
<organism evidence="2">
    <name type="scientific">freshwater metagenome</name>
    <dbReference type="NCBI Taxonomy" id="449393"/>
    <lineage>
        <taxon>unclassified sequences</taxon>
        <taxon>metagenomes</taxon>
        <taxon>ecological metagenomes</taxon>
    </lineage>
</organism>
<dbReference type="EMBL" id="CAEZSW010000075">
    <property type="protein sequence ID" value="CAB4554355.1"/>
    <property type="molecule type" value="Genomic_DNA"/>
</dbReference>
<name>A0A6J6CT13_9ZZZZ</name>
<sequence length="79" mass="8293">MAMSAPNSPGDLNKVRANKSQSTIASPCFDLTFLIICVKSFTLPVLSGYAIIAANISLLKSSSAKVLSTILIFNGFALV</sequence>
<feature type="transmembrane region" description="Helical" evidence="1">
    <location>
        <begin position="31"/>
        <end position="52"/>
    </location>
</feature>
<reference evidence="2" key="1">
    <citation type="submission" date="2020-05" db="EMBL/GenBank/DDBJ databases">
        <authorList>
            <person name="Chiriac C."/>
            <person name="Salcher M."/>
            <person name="Ghai R."/>
            <person name="Kavagutti S V."/>
        </authorList>
    </citation>
    <scope>NUCLEOTIDE SEQUENCE</scope>
</reference>
<evidence type="ECO:0000313" key="2">
    <source>
        <dbReference type="EMBL" id="CAB4554355.1"/>
    </source>
</evidence>
<protein>
    <submittedName>
        <fullName evidence="2">Unannotated protein</fullName>
    </submittedName>
</protein>
<evidence type="ECO:0000256" key="1">
    <source>
        <dbReference type="SAM" id="Phobius"/>
    </source>
</evidence>
<gene>
    <name evidence="2" type="ORF">UFOPK1508_00642</name>
</gene>
<proteinExistence type="predicted"/>